<feature type="non-terminal residue" evidence="2">
    <location>
        <position position="1"/>
    </location>
</feature>
<keyword evidence="3" id="KW-1185">Reference proteome</keyword>
<organism evidence="2 3">
    <name type="scientific">Ataeniobius toweri</name>
    <dbReference type="NCBI Taxonomy" id="208326"/>
    <lineage>
        <taxon>Eukaryota</taxon>
        <taxon>Metazoa</taxon>
        <taxon>Chordata</taxon>
        <taxon>Craniata</taxon>
        <taxon>Vertebrata</taxon>
        <taxon>Euteleostomi</taxon>
        <taxon>Actinopterygii</taxon>
        <taxon>Neopterygii</taxon>
        <taxon>Teleostei</taxon>
        <taxon>Neoteleostei</taxon>
        <taxon>Acanthomorphata</taxon>
        <taxon>Ovalentaria</taxon>
        <taxon>Atherinomorphae</taxon>
        <taxon>Cyprinodontiformes</taxon>
        <taxon>Goodeidae</taxon>
        <taxon>Ataeniobius</taxon>
    </lineage>
</organism>
<name>A0ABU7BUY7_9TELE</name>
<protein>
    <submittedName>
        <fullName evidence="2">Uncharacterized protein</fullName>
    </submittedName>
</protein>
<accession>A0ABU7BUY7</accession>
<evidence type="ECO:0000313" key="2">
    <source>
        <dbReference type="EMBL" id="MED6254213.1"/>
    </source>
</evidence>
<reference evidence="2 3" key="1">
    <citation type="submission" date="2021-07" db="EMBL/GenBank/DDBJ databases">
        <authorList>
            <person name="Palmer J.M."/>
        </authorList>
    </citation>
    <scope>NUCLEOTIDE SEQUENCE [LARGE SCALE GENOMIC DNA]</scope>
    <source>
        <strain evidence="2 3">AT_MEX2019</strain>
        <tissue evidence="2">Muscle</tissue>
    </source>
</reference>
<proteinExistence type="predicted"/>
<evidence type="ECO:0000313" key="3">
    <source>
        <dbReference type="Proteomes" id="UP001345963"/>
    </source>
</evidence>
<feature type="region of interest" description="Disordered" evidence="1">
    <location>
        <begin position="1"/>
        <end position="57"/>
    </location>
</feature>
<sequence length="79" mass="8920">AATLAAGTENMLDAPSPTNSNEMFRKKLESKLQQNNIRDAHSQTPHPPLTHSVPVTPQMFHLPPQPWTLLFVSNYIRRC</sequence>
<gene>
    <name evidence="2" type="ORF">ATANTOWER_019905</name>
</gene>
<dbReference type="Proteomes" id="UP001345963">
    <property type="component" value="Unassembled WGS sequence"/>
</dbReference>
<evidence type="ECO:0000256" key="1">
    <source>
        <dbReference type="SAM" id="MobiDB-lite"/>
    </source>
</evidence>
<dbReference type="EMBL" id="JAHUTI010069261">
    <property type="protein sequence ID" value="MED6254213.1"/>
    <property type="molecule type" value="Genomic_DNA"/>
</dbReference>
<comment type="caution">
    <text evidence="2">The sequence shown here is derived from an EMBL/GenBank/DDBJ whole genome shotgun (WGS) entry which is preliminary data.</text>
</comment>